<proteinExistence type="predicted"/>
<keyword evidence="6" id="KW-0175">Coiled coil</keyword>
<dbReference type="PRINTS" id="PR00344">
    <property type="entry name" value="BCTRLSENSOR"/>
</dbReference>
<dbReference type="EMBL" id="JAUKPO010000001">
    <property type="protein sequence ID" value="MDO1444978.1"/>
    <property type="molecule type" value="Genomic_DNA"/>
</dbReference>
<keyword evidence="7" id="KW-0472">Membrane</keyword>
<dbReference type="InterPro" id="IPR019734">
    <property type="entry name" value="TPR_rpt"/>
</dbReference>
<feature type="repeat" description="TPR" evidence="5">
    <location>
        <begin position="219"/>
        <end position="252"/>
    </location>
</feature>
<dbReference type="EC" id="2.7.13.3" evidence="2"/>
<protein>
    <recommendedName>
        <fullName evidence="2">histidine kinase</fullName>
        <ecNumber evidence="2">2.7.13.3</ecNumber>
    </recommendedName>
</protein>
<keyword evidence="7" id="KW-0812">Transmembrane</keyword>
<evidence type="ECO:0000256" key="6">
    <source>
        <dbReference type="SAM" id="Coils"/>
    </source>
</evidence>
<evidence type="ECO:0000256" key="3">
    <source>
        <dbReference type="ARBA" id="ARBA00022679"/>
    </source>
</evidence>
<evidence type="ECO:0000256" key="2">
    <source>
        <dbReference type="ARBA" id="ARBA00012438"/>
    </source>
</evidence>
<dbReference type="Gene3D" id="3.30.565.10">
    <property type="entry name" value="Histidine kinase-like ATPase, C-terminal domain"/>
    <property type="match status" value="1"/>
</dbReference>
<evidence type="ECO:0000256" key="4">
    <source>
        <dbReference type="ARBA" id="ARBA00022777"/>
    </source>
</evidence>
<gene>
    <name evidence="9" type="ORF">Q0590_01885</name>
</gene>
<feature type="coiled-coil region" evidence="6">
    <location>
        <begin position="334"/>
        <end position="372"/>
    </location>
</feature>
<dbReference type="Gene3D" id="1.10.287.130">
    <property type="match status" value="1"/>
</dbReference>
<dbReference type="Pfam" id="PF13424">
    <property type="entry name" value="TPR_12"/>
    <property type="match status" value="2"/>
</dbReference>
<comment type="caution">
    <text evidence="9">The sequence shown here is derived from an EMBL/GenBank/DDBJ whole genome shotgun (WGS) entry which is preliminary data.</text>
</comment>
<keyword evidence="4" id="KW-0418">Kinase</keyword>
<dbReference type="InterPro" id="IPR004358">
    <property type="entry name" value="Sig_transdc_His_kin-like_C"/>
</dbReference>
<dbReference type="PANTHER" id="PTHR42878">
    <property type="entry name" value="TWO-COMPONENT HISTIDINE KINASE"/>
    <property type="match status" value="1"/>
</dbReference>
<evidence type="ECO:0000313" key="9">
    <source>
        <dbReference type="EMBL" id="MDO1444978.1"/>
    </source>
</evidence>
<feature type="transmembrane region" description="Helical" evidence="7">
    <location>
        <begin position="377"/>
        <end position="396"/>
    </location>
</feature>
<dbReference type="InterPro" id="IPR036890">
    <property type="entry name" value="HATPase_C_sf"/>
</dbReference>
<keyword evidence="5" id="KW-0802">TPR repeat</keyword>
<dbReference type="Pfam" id="PF02518">
    <property type="entry name" value="HATPase_c"/>
    <property type="match status" value="1"/>
</dbReference>
<keyword evidence="10" id="KW-1185">Reference proteome</keyword>
<dbReference type="PANTHER" id="PTHR42878:SF15">
    <property type="entry name" value="BACTERIOPHYTOCHROME"/>
    <property type="match status" value="1"/>
</dbReference>
<dbReference type="Proteomes" id="UP001168528">
    <property type="component" value="Unassembled WGS sequence"/>
</dbReference>
<sequence>MLLVQPVWARWQNRIQPLQIGRMHVICMVGLLFISVASLAQNQPGSGQKTGTQRPDTNQVNELNRLARIYQWKAPEKSKDYAREAYLLATRINYAKGASYALWKLGSLHELQGNYNKALYYFLESIRVHPPQENTTAKAHAFGSIANLYTSLGQYKQAETYLTESFSIFKNLSHPLGIAISHRRLGFLHFNQNQLQQGMQHFLRSLTLMQELQDTVGIGYARASMGQVYFQEKKYTQALEEYTQAVTLQEKTENFAEKAYLLIYIGKIYTQTGEYAKAIESCTQALTLAKELNFKPALQESYKSLAAIYKAQGNLKQALYCYDQFLVLHNELLSDETMENIADLQIQYQTFEKEQEIELLKKEKEIQSLKITESTHIVYFFAAILLLLLVVCGLLYSRITLKKKANLILRTQNEAIGYQKNKIEQQNKLLKEANKVIEDQNQLLELDKIELEEKVKEKTMALMEAYTHLLQATEEMDILVYKSSHDLRGPLATILGLCNIAFIDVKEKTALTYFNLLAKNATRMDALLHRLLKVNHVKHAEIHSTLLQPTQLISDAIAAVATTDGYAAMQFYIESEPELNLYSDPDLVKTVLENLLQNSIHYRSLTVDNPPSVWLKAERYGNAVRFMISDNGIGIEKEYVSKLFTLFSKVSSRSQGSGLGLYIAKAAVSRVQGSIRYCSELTEATTFEVIIPNLNNKPVFHPLPMKKEISIYNS</sequence>
<comment type="catalytic activity">
    <reaction evidence="1">
        <text>ATP + protein L-histidine = ADP + protein N-phospho-L-histidine.</text>
        <dbReference type="EC" id="2.7.13.3"/>
    </reaction>
</comment>
<feature type="transmembrane region" description="Helical" evidence="7">
    <location>
        <begin position="20"/>
        <end position="40"/>
    </location>
</feature>
<name>A0ABT8QYR3_9BACT</name>
<evidence type="ECO:0000256" key="1">
    <source>
        <dbReference type="ARBA" id="ARBA00000085"/>
    </source>
</evidence>
<dbReference type="PROSITE" id="PS50109">
    <property type="entry name" value="HIS_KIN"/>
    <property type="match status" value="1"/>
</dbReference>
<evidence type="ECO:0000259" key="8">
    <source>
        <dbReference type="PROSITE" id="PS50109"/>
    </source>
</evidence>
<accession>A0ABT8QYR3</accession>
<dbReference type="Gene3D" id="1.25.40.10">
    <property type="entry name" value="Tetratricopeptide repeat domain"/>
    <property type="match status" value="2"/>
</dbReference>
<dbReference type="InterPro" id="IPR050351">
    <property type="entry name" value="BphY/WalK/GraS-like"/>
</dbReference>
<dbReference type="InterPro" id="IPR011990">
    <property type="entry name" value="TPR-like_helical_dom_sf"/>
</dbReference>
<dbReference type="SUPFAM" id="SSF48452">
    <property type="entry name" value="TPR-like"/>
    <property type="match status" value="1"/>
</dbReference>
<dbReference type="SUPFAM" id="SSF55874">
    <property type="entry name" value="ATPase domain of HSP90 chaperone/DNA topoisomerase II/histidine kinase"/>
    <property type="match status" value="1"/>
</dbReference>
<reference evidence="9" key="1">
    <citation type="submission" date="2023-07" db="EMBL/GenBank/DDBJ databases">
        <title>The genome sequence of Rhodocytophaga aerolata KACC 12507.</title>
        <authorList>
            <person name="Zhang X."/>
        </authorList>
    </citation>
    <scope>NUCLEOTIDE SEQUENCE</scope>
    <source>
        <strain evidence="9">KACC 12507</strain>
    </source>
</reference>
<feature type="repeat" description="TPR" evidence="5">
    <location>
        <begin position="99"/>
        <end position="132"/>
    </location>
</feature>
<dbReference type="InterPro" id="IPR036097">
    <property type="entry name" value="HisK_dim/P_sf"/>
</dbReference>
<evidence type="ECO:0000256" key="7">
    <source>
        <dbReference type="SAM" id="Phobius"/>
    </source>
</evidence>
<dbReference type="SUPFAM" id="SSF47384">
    <property type="entry name" value="Homodimeric domain of signal transducing histidine kinase"/>
    <property type="match status" value="1"/>
</dbReference>
<dbReference type="InterPro" id="IPR005467">
    <property type="entry name" value="His_kinase_dom"/>
</dbReference>
<dbReference type="RefSeq" id="WP_302035779.1">
    <property type="nucleotide sequence ID" value="NZ_JAUKPO010000001.1"/>
</dbReference>
<dbReference type="PROSITE" id="PS50005">
    <property type="entry name" value="TPR"/>
    <property type="match status" value="3"/>
</dbReference>
<organism evidence="9 10">
    <name type="scientific">Rhodocytophaga aerolata</name>
    <dbReference type="NCBI Taxonomy" id="455078"/>
    <lineage>
        <taxon>Bacteria</taxon>
        <taxon>Pseudomonadati</taxon>
        <taxon>Bacteroidota</taxon>
        <taxon>Cytophagia</taxon>
        <taxon>Cytophagales</taxon>
        <taxon>Rhodocytophagaceae</taxon>
        <taxon>Rhodocytophaga</taxon>
    </lineage>
</organism>
<dbReference type="SMART" id="SM00387">
    <property type="entry name" value="HATPase_c"/>
    <property type="match status" value="1"/>
</dbReference>
<keyword evidence="3" id="KW-0808">Transferase</keyword>
<dbReference type="InterPro" id="IPR003594">
    <property type="entry name" value="HATPase_dom"/>
</dbReference>
<keyword evidence="7" id="KW-1133">Transmembrane helix</keyword>
<feature type="repeat" description="TPR" evidence="5">
    <location>
        <begin position="259"/>
        <end position="292"/>
    </location>
</feature>
<evidence type="ECO:0000313" key="10">
    <source>
        <dbReference type="Proteomes" id="UP001168528"/>
    </source>
</evidence>
<dbReference type="SMART" id="SM00028">
    <property type="entry name" value="TPR"/>
    <property type="match status" value="6"/>
</dbReference>
<dbReference type="Pfam" id="PF13181">
    <property type="entry name" value="TPR_8"/>
    <property type="match status" value="1"/>
</dbReference>
<feature type="domain" description="Histidine kinase" evidence="8">
    <location>
        <begin position="482"/>
        <end position="695"/>
    </location>
</feature>
<evidence type="ECO:0000256" key="5">
    <source>
        <dbReference type="PROSITE-ProRule" id="PRU00339"/>
    </source>
</evidence>
<dbReference type="SUPFAM" id="SSF81901">
    <property type="entry name" value="HCP-like"/>
    <property type="match status" value="1"/>
</dbReference>
<feature type="coiled-coil region" evidence="6">
    <location>
        <begin position="420"/>
        <end position="461"/>
    </location>
</feature>